<protein>
    <submittedName>
        <fullName evidence="1">Uncharacterized protein</fullName>
    </submittedName>
</protein>
<sequence length="71" mass="8017">MNEVDLFPRIDNLQALKTSMHNHSAFYNATLIIPPAERAIDDDDDILHEAVTNAEVANRQPTTTNAIERQE</sequence>
<comment type="caution">
    <text evidence="1">The sequence shown here is derived from an EMBL/GenBank/DDBJ whole genome shotgun (WGS) entry which is preliminary data.</text>
</comment>
<dbReference type="EMBL" id="CAJOBG010042315">
    <property type="protein sequence ID" value="CAF4417740.1"/>
    <property type="molecule type" value="Genomic_DNA"/>
</dbReference>
<proteinExistence type="predicted"/>
<organism evidence="1 2">
    <name type="scientific">Rotaria magnacalcarata</name>
    <dbReference type="NCBI Taxonomy" id="392030"/>
    <lineage>
        <taxon>Eukaryota</taxon>
        <taxon>Metazoa</taxon>
        <taxon>Spiralia</taxon>
        <taxon>Gnathifera</taxon>
        <taxon>Rotifera</taxon>
        <taxon>Eurotatoria</taxon>
        <taxon>Bdelloidea</taxon>
        <taxon>Philodinida</taxon>
        <taxon>Philodinidae</taxon>
        <taxon>Rotaria</taxon>
    </lineage>
</organism>
<dbReference type="AlphaFoldDB" id="A0A820QD83"/>
<accession>A0A820QD83</accession>
<dbReference type="Proteomes" id="UP000663866">
    <property type="component" value="Unassembled WGS sequence"/>
</dbReference>
<reference evidence="1" key="1">
    <citation type="submission" date="2021-02" db="EMBL/GenBank/DDBJ databases">
        <authorList>
            <person name="Nowell W R."/>
        </authorList>
    </citation>
    <scope>NUCLEOTIDE SEQUENCE</scope>
</reference>
<keyword evidence="2" id="KW-1185">Reference proteome</keyword>
<evidence type="ECO:0000313" key="2">
    <source>
        <dbReference type="Proteomes" id="UP000663866"/>
    </source>
</evidence>
<gene>
    <name evidence="1" type="ORF">OVN521_LOCUS35889</name>
</gene>
<evidence type="ECO:0000313" key="1">
    <source>
        <dbReference type="EMBL" id="CAF4417740.1"/>
    </source>
</evidence>
<name>A0A820QD83_9BILA</name>
<feature type="non-terminal residue" evidence="1">
    <location>
        <position position="1"/>
    </location>
</feature>